<dbReference type="EMBL" id="LWRY01000092">
    <property type="protein sequence ID" value="OCX73002.1"/>
    <property type="molecule type" value="Genomic_DNA"/>
</dbReference>
<dbReference type="RefSeq" id="WP_010641791.1">
    <property type="nucleotide sequence ID" value="NZ_JAAVXF010000295.1"/>
</dbReference>
<dbReference type="OrthoDB" id="5298598at2"/>
<dbReference type="STRING" id="930.GCA_002079865_00259"/>
<gene>
    <name evidence="1" type="ORF">A6M23_08595</name>
    <name evidence="2" type="ORF">A6P07_04135</name>
</gene>
<organism evidence="1 4">
    <name type="scientific">Acidithiobacillus thiooxidans</name>
    <name type="common">Thiobacillus thiooxidans</name>
    <dbReference type="NCBI Taxonomy" id="930"/>
    <lineage>
        <taxon>Bacteria</taxon>
        <taxon>Pseudomonadati</taxon>
        <taxon>Pseudomonadota</taxon>
        <taxon>Acidithiobacillia</taxon>
        <taxon>Acidithiobacillales</taxon>
        <taxon>Acidithiobacillaceae</taxon>
        <taxon>Acidithiobacillus</taxon>
    </lineage>
</organism>
<accession>A0A1C2IAJ0</accession>
<reference evidence="1 3" key="1">
    <citation type="journal article" date="2016" name="Int. J. Mol. Sci.">
        <title>Comparative genomics of the extreme acidophile Acidithiobacillus thiooxidans reveals intraspecific divergence and niche adaptation.</title>
        <authorList>
            <person name="Zhang X."/>
            <person name="Feng X."/>
            <person name="Tao J."/>
            <person name="Ma L."/>
            <person name="Xiao Y."/>
            <person name="Liang Y."/>
            <person name="Liu X."/>
            <person name="Yin H."/>
        </authorList>
    </citation>
    <scope>NUCLEOTIDE SEQUENCE [LARGE SCALE GENOMIC DNA]</scope>
    <source>
        <strain evidence="2 3">A02</strain>
        <strain evidence="1">DXS-W</strain>
    </source>
</reference>
<name>A0A1C2IAJ0_ACITH</name>
<dbReference type="Proteomes" id="UP000095008">
    <property type="component" value="Unassembled WGS sequence"/>
</dbReference>
<dbReference type="Proteomes" id="UP000094893">
    <property type="component" value="Unassembled WGS sequence"/>
</dbReference>
<protein>
    <submittedName>
        <fullName evidence="1">Uncharacterized protein</fullName>
    </submittedName>
</protein>
<evidence type="ECO:0000313" key="4">
    <source>
        <dbReference type="Proteomes" id="UP000095008"/>
    </source>
</evidence>
<comment type="caution">
    <text evidence="1">The sequence shown here is derived from an EMBL/GenBank/DDBJ whole genome shotgun (WGS) entry which is preliminary data.</text>
</comment>
<dbReference type="AlphaFoldDB" id="A0A1C2IAJ0"/>
<evidence type="ECO:0000313" key="2">
    <source>
        <dbReference type="EMBL" id="OCX75511.1"/>
    </source>
</evidence>
<dbReference type="EMBL" id="LWSA01000039">
    <property type="protein sequence ID" value="OCX75511.1"/>
    <property type="molecule type" value="Genomic_DNA"/>
</dbReference>
<keyword evidence="4" id="KW-1185">Reference proteome</keyword>
<evidence type="ECO:0000313" key="3">
    <source>
        <dbReference type="Proteomes" id="UP000094893"/>
    </source>
</evidence>
<dbReference type="eggNOG" id="ENOG5031FET">
    <property type="taxonomic scope" value="Bacteria"/>
</dbReference>
<sequence length="150" mass="16381">MALPITVKLKLTGTYADKVRIEAASRRMSLAALTAEYAMRGLDAEAQDGSELAGFERRIAATILASRSDLEAVQAELDTVAAMLDTFVKLMLVHLPEPGTEKEATQASALARYERFIQQVGMAFEGDRPQALKKIGELIQQRIGTAEENQ</sequence>
<proteinExistence type="predicted"/>
<evidence type="ECO:0000313" key="1">
    <source>
        <dbReference type="EMBL" id="OCX73002.1"/>
    </source>
</evidence>